<dbReference type="InterPro" id="IPR032710">
    <property type="entry name" value="NTF2-like_dom_sf"/>
</dbReference>
<sequence length="121" mass="14069">MDTQQTANRLVELCRLGENMQAIQELYADHIVSKEIPGTPNEVITGKDEVIKKSENWFKEVEEFHSSHISDPVVANNYFSCKMKMDCTFKKEGRMQIEELAVYKVDNGKIVEEQFFYNMPN</sequence>
<keyword evidence="3" id="KW-1185">Reference proteome</keyword>
<evidence type="ECO:0000313" key="2">
    <source>
        <dbReference type="EMBL" id="RZS90678.1"/>
    </source>
</evidence>
<dbReference type="SUPFAM" id="SSF54427">
    <property type="entry name" value="NTF2-like"/>
    <property type="match status" value="1"/>
</dbReference>
<gene>
    <name evidence="2" type="ORF">EV197_3207</name>
</gene>
<feature type="domain" description="SnoaL-like" evidence="1">
    <location>
        <begin position="1"/>
        <end position="117"/>
    </location>
</feature>
<dbReference type="AlphaFoldDB" id="A0A4Q7NUZ2"/>
<reference evidence="2 3" key="1">
    <citation type="submission" date="2019-02" db="EMBL/GenBank/DDBJ databases">
        <title>Genomic Encyclopedia of Type Strains, Phase IV (KMG-IV): sequencing the most valuable type-strain genomes for metagenomic binning, comparative biology and taxonomic classification.</title>
        <authorList>
            <person name="Goeker M."/>
        </authorList>
    </citation>
    <scope>NUCLEOTIDE SEQUENCE [LARGE SCALE GENOMIC DNA]</scope>
    <source>
        <strain evidence="2 3">DSM 17196</strain>
    </source>
</reference>
<dbReference type="EMBL" id="SGXE01000006">
    <property type="protein sequence ID" value="RZS90678.1"/>
    <property type="molecule type" value="Genomic_DNA"/>
</dbReference>
<dbReference type="InterPro" id="IPR046860">
    <property type="entry name" value="SnoaL_5"/>
</dbReference>
<dbReference type="OrthoDB" id="336094at2"/>
<proteinExistence type="predicted"/>
<protein>
    <submittedName>
        <fullName evidence="2">SnoaL-like polyketide cyclase</fullName>
    </submittedName>
</protein>
<accession>A0A4Q7NUZ2</accession>
<name>A0A4Q7NUZ2_9FLAO</name>
<organism evidence="2 3">
    <name type="scientific">Aquimarina brevivitae</name>
    <dbReference type="NCBI Taxonomy" id="323412"/>
    <lineage>
        <taxon>Bacteria</taxon>
        <taxon>Pseudomonadati</taxon>
        <taxon>Bacteroidota</taxon>
        <taxon>Flavobacteriia</taxon>
        <taxon>Flavobacteriales</taxon>
        <taxon>Flavobacteriaceae</taxon>
        <taxon>Aquimarina</taxon>
    </lineage>
</organism>
<evidence type="ECO:0000313" key="3">
    <source>
        <dbReference type="Proteomes" id="UP000292262"/>
    </source>
</evidence>
<comment type="caution">
    <text evidence="2">The sequence shown here is derived from an EMBL/GenBank/DDBJ whole genome shotgun (WGS) entry which is preliminary data.</text>
</comment>
<dbReference type="Pfam" id="PF20409">
    <property type="entry name" value="SnoaL_5"/>
    <property type="match status" value="1"/>
</dbReference>
<dbReference type="Proteomes" id="UP000292262">
    <property type="component" value="Unassembled WGS sequence"/>
</dbReference>
<dbReference type="RefSeq" id="WP_130287717.1">
    <property type="nucleotide sequence ID" value="NZ_SGXE01000006.1"/>
</dbReference>
<dbReference type="Gene3D" id="3.10.450.50">
    <property type="match status" value="1"/>
</dbReference>
<evidence type="ECO:0000259" key="1">
    <source>
        <dbReference type="Pfam" id="PF20409"/>
    </source>
</evidence>